<reference evidence="2" key="4">
    <citation type="submission" date="2025-09" db="UniProtKB">
        <authorList>
            <consortium name="Ensembl"/>
        </authorList>
    </citation>
    <scope>IDENTIFICATION</scope>
    <source>
        <strain evidence="2">JP 163 A</strain>
    </source>
</reference>
<dbReference type="PANTHER" id="PTHR37984:SF15">
    <property type="entry name" value="INTEGRASE CATALYTIC DOMAIN-CONTAINING PROTEIN"/>
    <property type="match status" value="1"/>
</dbReference>
<dbReference type="FunFam" id="3.30.420.10:FF:000032">
    <property type="entry name" value="Retrovirus-related Pol polyprotein from transposon 297-like Protein"/>
    <property type="match status" value="1"/>
</dbReference>
<reference evidence="3" key="2">
    <citation type="journal article" date="2013" name="Nat. Genet.">
        <title>The genome of the platyfish, Xiphophorus maculatus, provides insights into evolutionary adaptation and several complex traits.</title>
        <authorList>
            <person name="Schartl M."/>
            <person name="Walter R.B."/>
            <person name="Shen Y."/>
            <person name="Garcia T."/>
            <person name="Catchen J."/>
            <person name="Amores A."/>
            <person name="Braasch I."/>
            <person name="Chalopin D."/>
            <person name="Volff J.N."/>
            <person name="Lesch K.P."/>
            <person name="Bisazza A."/>
            <person name="Minx P."/>
            <person name="Hillier L."/>
            <person name="Wilson R.K."/>
            <person name="Fuerstenberg S."/>
            <person name="Boore J."/>
            <person name="Searle S."/>
            <person name="Postlethwait J.H."/>
            <person name="Warren W.C."/>
        </authorList>
    </citation>
    <scope>NUCLEOTIDE SEQUENCE [LARGE SCALE GENOMIC DNA]</scope>
    <source>
        <strain evidence="3">JP 163 A</strain>
    </source>
</reference>
<dbReference type="SUPFAM" id="SSF53098">
    <property type="entry name" value="Ribonuclease H-like"/>
    <property type="match status" value="1"/>
</dbReference>
<reference evidence="2" key="3">
    <citation type="submission" date="2025-08" db="UniProtKB">
        <authorList>
            <consortium name="Ensembl"/>
        </authorList>
    </citation>
    <scope>IDENTIFICATION</scope>
    <source>
        <strain evidence="2">JP 163 A</strain>
    </source>
</reference>
<dbReference type="STRING" id="8083.ENSXMAP00000038763"/>
<keyword evidence="3" id="KW-1185">Reference proteome</keyword>
<dbReference type="GeneTree" id="ENSGT01000000214408"/>
<dbReference type="AlphaFoldDB" id="A0A3B5R533"/>
<dbReference type="Proteomes" id="UP000002852">
    <property type="component" value="Unassembled WGS sequence"/>
</dbReference>
<dbReference type="GO" id="GO:0003676">
    <property type="term" value="F:nucleic acid binding"/>
    <property type="evidence" value="ECO:0007669"/>
    <property type="project" value="InterPro"/>
</dbReference>
<name>A0A3B5R533_XIPMA</name>
<dbReference type="OMA" id="ERTICSI"/>
<dbReference type="Pfam" id="PF00665">
    <property type="entry name" value="rve"/>
    <property type="match status" value="1"/>
</dbReference>
<dbReference type="InterPro" id="IPR001584">
    <property type="entry name" value="Integrase_cat-core"/>
</dbReference>
<protein>
    <recommendedName>
        <fullName evidence="1">Integrase catalytic domain-containing protein</fullName>
    </recommendedName>
</protein>
<dbReference type="InterPro" id="IPR012337">
    <property type="entry name" value="RNaseH-like_sf"/>
</dbReference>
<dbReference type="PANTHER" id="PTHR37984">
    <property type="entry name" value="PROTEIN CBG26694"/>
    <property type="match status" value="1"/>
</dbReference>
<sequence length="385" mass="43127">MAGDVKRYVTSCSVCQLTKPSQQKQAGLMVPIVPKKPWEYTGVDFVGPLPHTQSGNAYLLVFVDYFSKWIEVCAVREATARVAASKFLSEIFARHGSPNYLISDRGSPFVSELFEHTVSALGSTHRLTTAYHPQTNATERVNRTLKTAIRAYVSDKHTAWDRFLPQICFALRTAPHDSTGLSPSMMLYGRELDTPLDLIVQPSCDGLDDPDVQYPETLRATLRDAHHHARAALDLSHKRQKHYYDLKRRHSAFGIGDLVRVKSHPRSDALANFTAKLAPLFKGPFCVSQKLSDVNYRLIDVETGADAGVFHVVNMQPFHTWDSASCKKTAGAKCCDVTPDQFFKTLRHHRGQCHWPVVVETGDVRFLGYGDYGGRFQAGWDCRQG</sequence>
<organism evidence="2 3">
    <name type="scientific">Xiphophorus maculatus</name>
    <name type="common">Southern platyfish</name>
    <name type="synonym">Platypoecilus maculatus</name>
    <dbReference type="NCBI Taxonomy" id="8083"/>
    <lineage>
        <taxon>Eukaryota</taxon>
        <taxon>Metazoa</taxon>
        <taxon>Chordata</taxon>
        <taxon>Craniata</taxon>
        <taxon>Vertebrata</taxon>
        <taxon>Euteleostomi</taxon>
        <taxon>Actinopterygii</taxon>
        <taxon>Neopterygii</taxon>
        <taxon>Teleostei</taxon>
        <taxon>Neoteleostei</taxon>
        <taxon>Acanthomorphata</taxon>
        <taxon>Ovalentaria</taxon>
        <taxon>Atherinomorphae</taxon>
        <taxon>Cyprinodontiformes</taxon>
        <taxon>Poeciliidae</taxon>
        <taxon>Poeciliinae</taxon>
        <taxon>Xiphophorus</taxon>
    </lineage>
</organism>
<reference evidence="3" key="1">
    <citation type="submission" date="2012-01" db="EMBL/GenBank/DDBJ databases">
        <authorList>
            <person name="Walter R."/>
            <person name="Schartl M."/>
            <person name="Warren W."/>
        </authorList>
    </citation>
    <scope>NUCLEOTIDE SEQUENCE [LARGE SCALE GENOMIC DNA]</scope>
    <source>
        <strain evidence="3">JP 163 A</strain>
    </source>
</reference>
<evidence type="ECO:0000259" key="1">
    <source>
        <dbReference type="PROSITE" id="PS50994"/>
    </source>
</evidence>
<dbReference type="Gene3D" id="3.30.420.10">
    <property type="entry name" value="Ribonuclease H-like superfamily/Ribonuclease H"/>
    <property type="match status" value="1"/>
</dbReference>
<dbReference type="PROSITE" id="PS50994">
    <property type="entry name" value="INTEGRASE"/>
    <property type="match status" value="1"/>
</dbReference>
<dbReference type="InterPro" id="IPR050951">
    <property type="entry name" value="Retrovirus_Pol_polyprotein"/>
</dbReference>
<dbReference type="InterPro" id="IPR036397">
    <property type="entry name" value="RNaseH_sf"/>
</dbReference>
<evidence type="ECO:0000313" key="2">
    <source>
        <dbReference type="Ensembl" id="ENSXMAP00000038763.1"/>
    </source>
</evidence>
<dbReference type="GO" id="GO:0015074">
    <property type="term" value="P:DNA integration"/>
    <property type="evidence" value="ECO:0007669"/>
    <property type="project" value="InterPro"/>
</dbReference>
<dbReference type="Ensembl" id="ENSXMAT00000029542.1">
    <property type="protein sequence ID" value="ENSXMAP00000038763.1"/>
    <property type="gene ID" value="ENSXMAG00000021663.1"/>
</dbReference>
<proteinExistence type="predicted"/>
<accession>A0A3B5R533</accession>
<feature type="domain" description="Integrase catalytic" evidence="1">
    <location>
        <begin position="33"/>
        <end position="191"/>
    </location>
</feature>
<dbReference type="InParanoid" id="A0A3B5R533"/>
<evidence type="ECO:0000313" key="3">
    <source>
        <dbReference type="Proteomes" id="UP000002852"/>
    </source>
</evidence>